<feature type="domain" description="Wax synthase" evidence="8">
    <location>
        <begin position="243"/>
        <end position="329"/>
    </location>
</feature>
<comment type="caution">
    <text evidence="9">The sequence shown here is derived from an EMBL/GenBank/DDBJ whole genome shotgun (WGS) entry which is preliminary data.</text>
</comment>
<feature type="transmembrane region" description="Helical" evidence="7">
    <location>
        <begin position="295"/>
        <end position="312"/>
    </location>
</feature>
<evidence type="ECO:0000313" key="9">
    <source>
        <dbReference type="EMBL" id="KAL2795317.1"/>
    </source>
</evidence>
<evidence type="ECO:0000256" key="1">
    <source>
        <dbReference type="ARBA" id="ARBA00004141"/>
    </source>
</evidence>
<keyword evidence="10" id="KW-1185">Reference proteome</keyword>
<keyword evidence="6 7" id="KW-0472">Membrane</keyword>
<comment type="subcellular location">
    <subcellularLocation>
        <location evidence="1">Membrane</location>
        <topology evidence="1">Multi-pass membrane protein</topology>
    </subcellularLocation>
</comment>
<name>A0ABR4G8F7_9EURO</name>
<sequence length="412" mass="46687">MTLLNIITFSAIQTAVTSLVIYYTSKRSLLRPAVVPLIALTTDKTWSALDLFGHTQPLNPLMAAIVFGFGLHHFNLLCTGAIDVGDVKADIRRTFYDGKDDQGGSEIPASAAFRRTLYIATSIRGIGTSYEVKNIAHGKETSESRLKFLIRNIGIITAKYLVLDIMLYKPLTQEDSNRYFYEGSEYLFFRPKDIPPATIQDVAKNLAIALFACGPTGPWYIELQYRVVSVVSVVLGLSTPDQWPELFGSITETYTLRGFWGKYWHQLFRWPMTSISTYTTRKLLRLRHPSLLERYINLMLVFMISALLHVSMDGRAGFWPPQSGAFRCFPLQAVGIMVEDGVQEIYRRVRGSKASTAREKLWTRVVGYVWAWGFMACVITMYTFPLLRYQNAAKNGVPISVVRLVEGWVRLE</sequence>
<evidence type="ECO:0000256" key="6">
    <source>
        <dbReference type="ARBA" id="ARBA00023136"/>
    </source>
</evidence>
<dbReference type="Proteomes" id="UP001610563">
    <property type="component" value="Unassembled WGS sequence"/>
</dbReference>
<accession>A0ABR4G8F7</accession>
<feature type="transmembrane region" description="Helical" evidence="7">
    <location>
        <begin position="365"/>
        <end position="384"/>
    </location>
</feature>
<proteinExistence type="inferred from homology"/>
<evidence type="ECO:0000313" key="10">
    <source>
        <dbReference type="Proteomes" id="UP001610563"/>
    </source>
</evidence>
<protein>
    <submittedName>
        <fullName evidence="9">Membrane bound O-acyl transferase family-domain-containing protein</fullName>
    </submittedName>
</protein>
<keyword evidence="5 7" id="KW-1133">Transmembrane helix</keyword>
<evidence type="ECO:0000256" key="4">
    <source>
        <dbReference type="ARBA" id="ARBA00022692"/>
    </source>
</evidence>
<dbReference type="InterPro" id="IPR044851">
    <property type="entry name" value="Wax_synthase"/>
</dbReference>
<dbReference type="InterPro" id="IPR032805">
    <property type="entry name" value="Wax_synthase_dom"/>
</dbReference>
<evidence type="ECO:0000256" key="2">
    <source>
        <dbReference type="ARBA" id="ARBA00007282"/>
    </source>
</evidence>
<comment type="similarity">
    <text evidence="2">Belongs to the wax synthase family.</text>
</comment>
<dbReference type="PANTHER" id="PTHR31595:SF67">
    <property type="entry name" value="WAX SYNTHASE DOMAIN-CONTAINING PROTEIN"/>
    <property type="match status" value="1"/>
</dbReference>
<dbReference type="PANTHER" id="PTHR31595">
    <property type="entry name" value="LONG-CHAIN-ALCOHOL O-FATTY-ACYLTRANSFERASE 3-RELATED"/>
    <property type="match status" value="1"/>
</dbReference>
<feature type="transmembrane region" description="Helical" evidence="7">
    <location>
        <begin position="6"/>
        <end position="24"/>
    </location>
</feature>
<dbReference type="GO" id="GO:0016740">
    <property type="term" value="F:transferase activity"/>
    <property type="evidence" value="ECO:0007669"/>
    <property type="project" value="UniProtKB-KW"/>
</dbReference>
<gene>
    <name evidence="9" type="ORF">BJX66DRAFT_171672</name>
</gene>
<organism evidence="9 10">
    <name type="scientific">Aspergillus keveii</name>
    <dbReference type="NCBI Taxonomy" id="714993"/>
    <lineage>
        <taxon>Eukaryota</taxon>
        <taxon>Fungi</taxon>
        <taxon>Dikarya</taxon>
        <taxon>Ascomycota</taxon>
        <taxon>Pezizomycotina</taxon>
        <taxon>Eurotiomycetes</taxon>
        <taxon>Eurotiomycetidae</taxon>
        <taxon>Eurotiales</taxon>
        <taxon>Aspergillaceae</taxon>
        <taxon>Aspergillus</taxon>
        <taxon>Aspergillus subgen. Nidulantes</taxon>
    </lineage>
</organism>
<keyword evidence="4 7" id="KW-0812">Transmembrane</keyword>
<evidence type="ECO:0000256" key="3">
    <source>
        <dbReference type="ARBA" id="ARBA00022679"/>
    </source>
</evidence>
<keyword evidence="3 9" id="KW-0808">Transferase</keyword>
<dbReference type="Pfam" id="PF13813">
    <property type="entry name" value="MBOAT_2"/>
    <property type="match status" value="1"/>
</dbReference>
<evidence type="ECO:0000256" key="7">
    <source>
        <dbReference type="SAM" id="Phobius"/>
    </source>
</evidence>
<evidence type="ECO:0000259" key="8">
    <source>
        <dbReference type="Pfam" id="PF13813"/>
    </source>
</evidence>
<dbReference type="EMBL" id="JBFTWV010000036">
    <property type="protein sequence ID" value="KAL2795317.1"/>
    <property type="molecule type" value="Genomic_DNA"/>
</dbReference>
<reference evidence="9 10" key="1">
    <citation type="submission" date="2024-07" db="EMBL/GenBank/DDBJ databases">
        <title>Section-level genome sequencing and comparative genomics of Aspergillus sections Usti and Cavernicolus.</title>
        <authorList>
            <consortium name="Lawrence Berkeley National Laboratory"/>
            <person name="Nybo J.L."/>
            <person name="Vesth T.C."/>
            <person name="Theobald S."/>
            <person name="Frisvad J.C."/>
            <person name="Larsen T.O."/>
            <person name="Kjaerboelling I."/>
            <person name="Rothschild-Mancinelli K."/>
            <person name="Lyhne E.K."/>
            <person name="Kogle M.E."/>
            <person name="Barry K."/>
            <person name="Clum A."/>
            <person name="Na H."/>
            <person name="Ledsgaard L."/>
            <person name="Lin J."/>
            <person name="Lipzen A."/>
            <person name="Kuo A."/>
            <person name="Riley R."/>
            <person name="Mondo S."/>
            <person name="Labutti K."/>
            <person name="Haridas S."/>
            <person name="Pangalinan J."/>
            <person name="Salamov A.A."/>
            <person name="Simmons B.A."/>
            <person name="Magnuson J.K."/>
            <person name="Chen J."/>
            <person name="Drula E."/>
            <person name="Henrissat B."/>
            <person name="Wiebenga A."/>
            <person name="Lubbers R.J."/>
            <person name="Gomes A.C."/>
            <person name="Makela M.R."/>
            <person name="Stajich J."/>
            <person name="Grigoriev I.V."/>
            <person name="Mortensen U.H."/>
            <person name="De Vries R.P."/>
            <person name="Baker S.E."/>
            <person name="Andersen M.R."/>
        </authorList>
    </citation>
    <scope>NUCLEOTIDE SEQUENCE [LARGE SCALE GENOMIC DNA]</scope>
    <source>
        <strain evidence="9 10">CBS 209.92</strain>
    </source>
</reference>
<evidence type="ECO:0000256" key="5">
    <source>
        <dbReference type="ARBA" id="ARBA00022989"/>
    </source>
</evidence>